<feature type="region of interest" description="Disordered" evidence="5">
    <location>
        <begin position="65"/>
        <end position="104"/>
    </location>
</feature>
<proteinExistence type="predicted"/>
<dbReference type="InterPro" id="IPR041913">
    <property type="entry name" value="POLD3_sf"/>
</dbReference>
<dbReference type="InterPro" id="IPR019038">
    <property type="entry name" value="POLD3"/>
</dbReference>
<dbReference type="Proteomes" id="UP000076727">
    <property type="component" value="Unassembled WGS sequence"/>
</dbReference>
<dbReference type="Gene3D" id="3.90.1030.20">
    <property type="entry name" value="DNA polymerase delta, p66 (Cdc27) subunit, wHTH domain"/>
    <property type="match status" value="1"/>
</dbReference>
<feature type="region of interest" description="Disordered" evidence="5">
    <location>
        <begin position="204"/>
        <end position="612"/>
    </location>
</feature>
<dbReference type="AlphaFoldDB" id="A0A165S765"/>
<evidence type="ECO:0000256" key="3">
    <source>
        <dbReference type="ARBA" id="ARBA00022705"/>
    </source>
</evidence>
<evidence type="ECO:0000313" key="6">
    <source>
        <dbReference type="EMBL" id="KZT71616.1"/>
    </source>
</evidence>
<evidence type="ECO:0000256" key="5">
    <source>
        <dbReference type="SAM" id="MobiDB-lite"/>
    </source>
</evidence>
<feature type="compositionally biased region" description="Basic residues" evidence="5">
    <location>
        <begin position="484"/>
        <end position="493"/>
    </location>
</feature>
<feature type="compositionally biased region" description="Basic residues" evidence="5">
    <location>
        <begin position="502"/>
        <end position="512"/>
    </location>
</feature>
<evidence type="ECO:0000256" key="1">
    <source>
        <dbReference type="ARBA" id="ARBA00004123"/>
    </source>
</evidence>
<dbReference type="STRING" id="1314783.A0A165S765"/>
<feature type="compositionally biased region" description="Basic and acidic residues" evidence="5">
    <location>
        <begin position="210"/>
        <end position="226"/>
    </location>
</feature>
<sequence length="612" mass="66888">MEQPVIDYLTKQVQIDRNVVTFRSLSRQFNLHVNAAKNNLAAFHAASRNSSDPVYATYMLTGELARPKEPPSQSQQDKMEVDSDGPDGPAASGEERQAEEPDSEVVPLTKVLLVGENDVEQAKAQYTRLFSQFVYSVSPAHLIDSSLICAPSEKVYEVDAKLKADASTLLGRLVGPHVHTGKPIALAPLPTKSVVTLAISPEPKQAATVKSEKQEDKPKLRPKDNSKPALKPKLSGFFDWGKAKTKQKEDGAKEKAKDEGEAKVTEKEKAKAEREDSKKSVTEVKEKKLSPSAAVTANGKFNEAASRGLKRKSTTPITSDEEVLQSAPRKKSPIAVKGKEKGTVKPLTSKSGTPKPSVTRRQPTLVLISDTSDTEDDGADSSVPAAMGKKKRNVRADKVVLSDSDEDEVRSKWKAKSKACSSAVDKSLQAMMDIDDDNVIKASRPTPTPESELEETEEEIEEEIPPETQTEDLVEDSEPERVAQRPRKKKQQKRSVPVGRNGLKKRRVMRTRTKTDEKGYMVTEDYSSYESVDEEEAEEPVKGKGKGKKGISASTKGKKSADENGKDTADTNAFKKDDSKSAKPAEKPAKARKSISRGGQGSLMNFFGAKTK</sequence>
<feature type="compositionally biased region" description="Basic and acidic residues" evidence="5">
    <location>
        <begin position="246"/>
        <end position="289"/>
    </location>
</feature>
<keyword evidence="7" id="KW-1185">Reference proteome</keyword>
<protein>
    <recommendedName>
        <fullName evidence="2">DNA polymerase delta subunit 3</fullName>
    </recommendedName>
</protein>
<dbReference type="OrthoDB" id="514823at2759"/>
<organism evidence="6 7">
    <name type="scientific">Daedalea quercina L-15889</name>
    <dbReference type="NCBI Taxonomy" id="1314783"/>
    <lineage>
        <taxon>Eukaryota</taxon>
        <taxon>Fungi</taxon>
        <taxon>Dikarya</taxon>
        <taxon>Basidiomycota</taxon>
        <taxon>Agaricomycotina</taxon>
        <taxon>Agaricomycetes</taxon>
        <taxon>Polyporales</taxon>
        <taxon>Fomitopsis</taxon>
    </lineage>
</organism>
<feature type="compositionally biased region" description="Polar residues" evidence="5">
    <location>
        <begin position="346"/>
        <end position="362"/>
    </location>
</feature>
<dbReference type="Pfam" id="PF09507">
    <property type="entry name" value="CDC27"/>
    <property type="match status" value="1"/>
</dbReference>
<gene>
    <name evidence="6" type="ORF">DAEQUDRAFT_763831</name>
</gene>
<feature type="compositionally biased region" description="Basic and acidic residues" evidence="5">
    <location>
        <begin position="559"/>
        <end position="589"/>
    </location>
</feature>
<name>A0A165S765_9APHY</name>
<reference evidence="6 7" key="1">
    <citation type="journal article" date="2016" name="Mol. Biol. Evol.">
        <title>Comparative Genomics of Early-Diverging Mushroom-Forming Fungi Provides Insights into the Origins of Lignocellulose Decay Capabilities.</title>
        <authorList>
            <person name="Nagy L.G."/>
            <person name="Riley R."/>
            <person name="Tritt A."/>
            <person name="Adam C."/>
            <person name="Daum C."/>
            <person name="Floudas D."/>
            <person name="Sun H."/>
            <person name="Yadav J.S."/>
            <person name="Pangilinan J."/>
            <person name="Larsson K.H."/>
            <person name="Matsuura K."/>
            <person name="Barry K."/>
            <person name="Labutti K."/>
            <person name="Kuo R."/>
            <person name="Ohm R.A."/>
            <person name="Bhattacharya S.S."/>
            <person name="Shirouzu T."/>
            <person name="Yoshinaga Y."/>
            <person name="Martin F.M."/>
            <person name="Grigoriev I.V."/>
            <person name="Hibbett D.S."/>
        </authorList>
    </citation>
    <scope>NUCLEOTIDE SEQUENCE [LARGE SCALE GENOMIC DNA]</scope>
    <source>
        <strain evidence="6 7">L-15889</strain>
    </source>
</reference>
<dbReference type="PANTHER" id="PTHR17598:SF13">
    <property type="entry name" value="DNA POLYMERASE DELTA SUBUNIT 3"/>
    <property type="match status" value="1"/>
</dbReference>
<dbReference type="EMBL" id="KV429045">
    <property type="protein sequence ID" value="KZT71616.1"/>
    <property type="molecule type" value="Genomic_DNA"/>
</dbReference>
<feature type="compositionally biased region" description="Low complexity" evidence="5">
    <location>
        <begin position="418"/>
        <end position="427"/>
    </location>
</feature>
<accession>A0A165S765</accession>
<evidence type="ECO:0000313" key="7">
    <source>
        <dbReference type="Proteomes" id="UP000076727"/>
    </source>
</evidence>
<evidence type="ECO:0000256" key="4">
    <source>
        <dbReference type="ARBA" id="ARBA00023242"/>
    </source>
</evidence>
<dbReference type="GO" id="GO:0006297">
    <property type="term" value="P:nucleotide-excision repair, DNA gap filling"/>
    <property type="evidence" value="ECO:0007669"/>
    <property type="project" value="TreeGrafter"/>
</dbReference>
<keyword evidence="4" id="KW-0539">Nucleus</keyword>
<dbReference type="PANTHER" id="PTHR17598">
    <property type="entry name" value="DNA POLYMERASE DELTA SUBUNIT 3"/>
    <property type="match status" value="1"/>
</dbReference>
<dbReference type="GO" id="GO:0043625">
    <property type="term" value="C:delta DNA polymerase complex"/>
    <property type="evidence" value="ECO:0007669"/>
    <property type="project" value="InterPro"/>
</dbReference>
<evidence type="ECO:0000256" key="2">
    <source>
        <dbReference type="ARBA" id="ARBA00017589"/>
    </source>
</evidence>
<dbReference type="GO" id="GO:0006271">
    <property type="term" value="P:DNA strand elongation involved in DNA replication"/>
    <property type="evidence" value="ECO:0007669"/>
    <property type="project" value="TreeGrafter"/>
</dbReference>
<feature type="compositionally biased region" description="Acidic residues" evidence="5">
    <location>
        <begin position="451"/>
        <end position="478"/>
    </location>
</feature>
<dbReference type="GO" id="GO:0003887">
    <property type="term" value="F:DNA-directed DNA polymerase activity"/>
    <property type="evidence" value="ECO:0007669"/>
    <property type="project" value="TreeGrafter"/>
</dbReference>
<dbReference type="GO" id="GO:1904161">
    <property type="term" value="P:DNA synthesis involved in UV-damage excision repair"/>
    <property type="evidence" value="ECO:0007669"/>
    <property type="project" value="TreeGrafter"/>
</dbReference>
<comment type="subcellular location">
    <subcellularLocation>
        <location evidence="1">Nucleus</location>
    </subcellularLocation>
</comment>
<keyword evidence="3" id="KW-0235">DNA replication</keyword>